<sequence length="73" mass="8416">MGSVNNELEVQAIEYSEDCKTAVVECPECNERHTHNASSWIINNDGIFSKTCWYGFTCKCERDVIFMLSFENQ</sequence>
<dbReference type="EMBL" id="BMII01000008">
    <property type="protein sequence ID" value="GGB53637.1"/>
    <property type="molecule type" value="Genomic_DNA"/>
</dbReference>
<keyword evidence="2" id="KW-1185">Reference proteome</keyword>
<proteinExistence type="predicted"/>
<protein>
    <submittedName>
        <fullName evidence="1">Uncharacterized protein</fullName>
    </submittedName>
</protein>
<dbReference type="RefSeq" id="WP_188738155.1">
    <property type="nucleotide sequence ID" value="NZ_BMII01000008.1"/>
</dbReference>
<gene>
    <name evidence="1" type="ORF">GCM10011607_12770</name>
</gene>
<evidence type="ECO:0000313" key="2">
    <source>
        <dbReference type="Proteomes" id="UP000617555"/>
    </source>
</evidence>
<dbReference type="Proteomes" id="UP000617555">
    <property type="component" value="Unassembled WGS sequence"/>
</dbReference>
<comment type="caution">
    <text evidence="1">The sequence shown here is derived from an EMBL/GenBank/DDBJ whole genome shotgun (WGS) entry which is preliminary data.</text>
</comment>
<evidence type="ECO:0000313" key="1">
    <source>
        <dbReference type="EMBL" id="GGB53637.1"/>
    </source>
</evidence>
<accession>A0ABQ1IWJ2</accession>
<organism evidence="1 2">
    <name type="scientific">Shewanella inventionis</name>
    <dbReference type="NCBI Taxonomy" id="1738770"/>
    <lineage>
        <taxon>Bacteria</taxon>
        <taxon>Pseudomonadati</taxon>
        <taxon>Pseudomonadota</taxon>
        <taxon>Gammaproteobacteria</taxon>
        <taxon>Alteromonadales</taxon>
        <taxon>Shewanellaceae</taxon>
        <taxon>Shewanella</taxon>
    </lineage>
</organism>
<reference evidence="2" key="1">
    <citation type="journal article" date="2019" name="Int. J. Syst. Evol. Microbiol.">
        <title>The Global Catalogue of Microorganisms (GCM) 10K type strain sequencing project: providing services to taxonomists for standard genome sequencing and annotation.</title>
        <authorList>
            <consortium name="The Broad Institute Genomics Platform"/>
            <consortium name="The Broad Institute Genome Sequencing Center for Infectious Disease"/>
            <person name="Wu L."/>
            <person name="Ma J."/>
        </authorList>
    </citation>
    <scope>NUCLEOTIDE SEQUENCE [LARGE SCALE GENOMIC DNA]</scope>
    <source>
        <strain evidence="2">CGMCC 1.15339</strain>
    </source>
</reference>
<name>A0ABQ1IWJ2_9GAMM</name>